<evidence type="ECO:0000259" key="7">
    <source>
        <dbReference type="Pfam" id="PF00955"/>
    </source>
</evidence>
<dbReference type="Proteomes" id="UP000639772">
    <property type="component" value="Chromosome 13"/>
</dbReference>
<evidence type="ECO:0000256" key="1">
    <source>
        <dbReference type="ARBA" id="ARBA00004141"/>
    </source>
</evidence>
<gene>
    <name evidence="8" type="ORF">HPP92_023776</name>
</gene>
<dbReference type="GO" id="GO:0050801">
    <property type="term" value="P:monoatomic ion homeostasis"/>
    <property type="evidence" value="ECO:0007669"/>
    <property type="project" value="TreeGrafter"/>
</dbReference>
<dbReference type="OrthoDB" id="1735926at2759"/>
<comment type="similarity">
    <text evidence="2">Belongs to the anion exchanger (TC 2.A.31.3) family.</text>
</comment>
<sequence length="312" mass="35764">MAVTAKESIQLQASNSEMYGKMQEVFIEMDKSNSARTITNEWKDLKEVVMTSGEINGAFDPEKHIDAHLPVRVKEQRVSNLCQSILVGGCLGAIPLIMKIPISVLWGYFAYMAIDSLPGNQFWERLLLLFITPGRRYKVLEGAHASFVESVSFRVIATFTIFQLAYFLICFGVTWIPIAGILFPLPFFLLISIREHLLLKFFHQQDLWDLDAAEYEEIAGVPNLDHILSFRELMTVRKLLMHVLMVRKFWTSLQQAEGSLSSGQEVSMRKGSFKFILIHCRRSQYVSNAVSMQEIALLLSKLEVRKWFSCFH</sequence>
<proteinExistence type="inferred from homology"/>
<organism evidence="8 9">
    <name type="scientific">Vanilla planifolia</name>
    <name type="common">Vanilla</name>
    <dbReference type="NCBI Taxonomy" id="51239"/>
    <lineage>
        <taxon>Eukaryota</taxon>
        <taxon>Viridiplantae</taxon>
        <taxon>Streptophyta</taxon>
        <taxon>Embryophyta</taxon>
        <taxon>Tracheophyta</taxon>
        <taxon>Spermatophyta</taxon>
        <taxon>Magnoliopsida</taxon>
        <taxon>Liliopsida</taxon>
        <taxon>Asparagales</taxon>
        <taxon>Orchidaceae</taxon>
        <taxon>Vanilloideae</taxon>
        <taxon>Vanilleae</taxon>
        <taxon>Vanilla</taxon>
    </lineage>
</organism>
<protein>
    <recommendedName>
        <fullName evidence="7">Bicarbonate transporter-like transmembrane domain-containing protein</fullName>
    </recommendedName>
</protein>
<dbReference type="GO" id="GO:0006820">
    <property type="term" value="P:monoatomic anion transport"/>
    <property type="evidence" value="ECO:0007669"/>
    <property type="project" value="InterPro"/>
</dbReference>
<comment type="caution">
    <text evidence="8">The sequence shown here is derived from an EMBL/GenBank/DDBJ whole genome shotgun (WGS) entry which is preliminary data.</text>
</comment>
<dbReference type="GO" id="GO:0005452">
    <property type="term" value="F:solute:inorganic anion antiporter activity"/>
    <property type="evidence" value="ECO:0007669"/>
    <property type="project" value="InterPro"/>
</dbReference>
<evidence type="ECO:0000256" key="4">
    <source>
        <dbReference type="ARBA" id="ARBA00022989"/>
    </source>
</evidence>
<dbReference type="InterPro" id="IPR011531">
    <property type="entry name" value="HCO3_transpt-like_TM_dom"/>
</dbReference>
<comment type="subcellular location">
    <subcellularLocation>
        <location evidence="1">Membrane</location>
        <topology evidence="1">Multi-pass membrane protein</topology>
    </subcellularLocation>
</comment>
<evidence type="ECO:0000256" key="2">
    <source>
        <dbReference type="ARBA" id="ARBA00006262"/>
    </source>
</evidence>
<dbReference type="AlphaFoldDB" id="A0A835PRH9"/>
<dbReference type="InterPro" id="IPR003020">
    <property type="entry name" value="HCO3_transpt_euk"/>
</dbReference>
<dbReference type="EMBL" id="JADCNM010000013">
    <property type="protein sequence ID" value="KAG0455988.1"/>
    <property type="molecule type" value="Genomic_DNA"/>
</dbReference>
<evidence type="ECO:0000256" key="6">
    <source>
        <dbReference type="SAM" id="Phobius"/>
    </source>
</evidence>
<feature type="domain" description="Bicarbonate transporter-like transmembrane" evidence="7">
    <location>
        <begin position="71"/>
        <end position="213"/>
    </location>
</feature>
<reference evidence="8 9" key="1">
    <citation type="journal article" date="2020" name="Nat. Food">
        <title>A phased Vanilla planifolia genome enables genetic improvement of flavour and production.</title>
        <authorList>
            <person name="Hasing T."/>
            <person name="Tang H."/>
            <person name="Brym M."/>
            <person name="Khazi F."/>
            <person name="Huang T."/>
            <person name="Chambers A.H."/>
        </authorList>
    </citation>
    <scope>NUCLEOTIDE SEQUENCE [LARGE SCALE GENOMIC DNA]</scope>
    <source>
        <tissue evidence="8">Leaf</tissue>
    </source>
</reference>
<keyword evidence="5 6" id="KW-0472">Membrane</keyword>
<feature type="transmembrane region" description="Helical" evidence="6">
    <location>
        <begin position="85"/>
        <end position="109"/>
    </location>
</feature>
<feature type="transmembrane region" description="Helical" evidence="6">
    <location>
        <begin position="164"/>
        <end position="191"/>
    </location>
</feature>
<evidence type="ECO:0000256" key="3">
    <source>
        <dbReference type="ARBA" id="ARBA00022692"/>
    </source>
</evidence>
<keyword evidence="3 6" id="KW-0812">Transmembrane</keyword>
<name>A0A835PRH9_VANPL</name>
<evidence type="ECO:0000256" key="5">
    <source>
        <dbReference type="ARBA" id="ARBA00023136"/>
    </source>
</evidence>
<dbReference type="PANTHER" id="PTHR11453">
    <property type="entry name" value="ANION EXCHANGE PROTEIN"/>
    <property type="match status" value="1"/>
</dbReference>
<keyword evidence="4 6" id="KW-1133">Transmembrane helix</keyword>
<evidence type="ECO:0000313" key="9">
    <source>
        <dbReference type="Proteomes" id="UP000639772"/>
    </source>
</evidence>
<dbReference type="Pfam" id="PF00955">
    <property type="entry name" value="HCO3_cotransp"/>
    <property type="match status" value="1"/>
</dbReference>
<evidence type="ECO:0000313" key="8">
    <source>
        <dbReference type="EMBL" id="KAG0455988.1"/>
    </source>
</evidence>
<dbReference type="GO" id="GO:0005886">
    <property type="term" value="C:plasma membrane"/>
    <property type="evidence" value="ECO:0007669"/>
    <property type="project" value="TreeGrafter"/>
</dbReference>
<dbReference type="PANTHER" id="PTHR11453:SF40">
    <property type="entry name" value="BORON TRANSPORTER 4-RELATED"/>
    <property type="match status" value="1"/>
</dbReference>
<accession>A0A835PRH9</accession>